<dbReference type="InterPro" id="IPR022937">
    <property type="entry name" value="Mevalonate_kinase_arc"/>
</dbReference>
<dbReference type="GO" id="GO:0005524">
    <property type="term" value="F:ATP binding"/>
    <property type="evidence" value="ECO:0007669"/>
    <property type="project" value="UniProtKB-UniRule"/>
</dbReference>
<evidence type="ECO:0000256" key="8">
    <source>
        <dbReference type="ARBA" id="ARBA00022777"/>
    </source>
</evidence>
<evidence type="ECO:0000256" key="2">
    <source>
        <dbReference type="ARBA" id="ARBA00006495"/>
    </source>
</evidence>
<evidence type="ECO:0000256" key="11">
    <source>
        <dbReference type="ARBA" id="ARBA00023098"/>
    </source>
</evidence>
<organism evidence="17 18">
    <name type="scientific">Methanobacterium paludis (strain DSM 25820 / JCM 18151 / SWAN1)</name>
    <dbReference type="NCBI Taxonomy" id="868131"/>
    <lineage>
        <taxon>Archaea</taxon>
        <taxon>Methanobacteriati</taxon>
        <taxon>Methanobacteriota</taxon>
        <taxon>Methanomada group</taxon>
        <taxon>Methanobacteria</taxon>
        <taxon>Methanobacteriales</taxon>
        <taxon>Methanobacteriaceae</taxon>
        <taxon>Methanobacterium</taxon>
    </lineage>
</organism>
<dbReference type="InterPro" id="IPR006203">
    <property type="entry name" value="GHMP_knse_ATP-bd_CS"/>
</dbReference>
<keyword evidence="18" id="KW-1185">Reference proteome</keyword>
<proteinExistence type="inferred from homology"/>
<evidence type="ECO:0000313" key="17">
    <source>
        <dbReference type="EMBL" id="AEG18441.1"/>
    </source>
</evidence>
<dbReference type="InterPro" id="IPR006204">
    <property type="entry name" value="GHMP_kinase_N_dom"/>
</dbReference>
<evidence type="ECO:0000256" key="6">
    <source>
        <dbReference type="ARBA" id="ARBA00022679"/>
    </source>
</evidence>
<comment type="pathway">
    <text evidence="13 14">Isoprenoid biosynthesis; isopentenyl diphosphate biosynthesis via mevalonate pathway; isopentenyl diphosphate from (R)-mevalonate: step 1/3.</text>
</comment>
<dbReference type="HAMAP" id="MF_00217">
    <property type="entry name" value="Mevalonate_kinase"/>
    <property type="match status" value="1"/>
</dbReference>
<dbReference type="Pfam" id="PF08544">
    <property type="entry name" value="GHMP_kinases_C"/>
    <property type="match status" value="1"/>
</dbReference>
<comment type="subcellular location">
    <subcellularLocation>
        <location evidence="1 14">Cytoplasm</location>
    </subcellularLocation>
</comment>
<dbReference type="InterPro" id="IPR014721">
    <property type="entry name" value="Ribsml_uS5_D2-typ_fold_subgr"/>
</dbReference>
<name>F6D7A7_METPW</name>
<feature type="domain" description="GHMP kinase C-terminal" evidence="16">
    <location>
        <begin position="274"/>
        <end position="345"/>
    </location>
</feature>
<keyword evidence="6 14" id="KW-0808">Transferase</keyword>
<evidence type="ECO:0000256" key="10">
    <source>
        <dbReference type="ARBA" id="ARBA00022842"/>
    </source>
</evidence>
<dbReference type="KEGG" id="mew:MSWAN_1427"/>
<keyword evidence="8 14" id="KW-0418">Kinase</keyword>
<dbReference type="AlphaFoldDB" id="F6D7A7"/>
<dbReference type="eggNOG" id="arCOG01028">
    <property type="taxonomic scope" value="Archaea"/>
</dbReference>
<dbReference type="NCBIfam" id="TIGR00549">
    <property type="entry name" value="mevalon_kin"/>
    <property type="match status" value="1"/>
</dbReference>
<evidence type="ECO:0000259" key="16">
    <source>
        <dbReference type="Pfam" id="PF08544"/>
    </source>
</evidence>
<dbReference type="PANTHER" id="PTHR43290">
    <property type="entry name" value="MEVALONATE KINASE"/>
    <property type="match status" value="1"/>
</dbReference>
<dbReference type="GO" id="GO:0004496">
    <property type="term" value="F:mevalonate kinase activity"/>
    <property type="evidence" value="ECO:0007669"/>
    <property type="project" value="UniProtKB-UniRule"/>
</dbReference>
<dbReference type="PANTHER" id="PTHR43290:SF2">
    <property type="entry name" value="MEVALONATE KINASE"/>
    <property type="match status" value="1"/>
</dbReference>
<dbReference type="SUPFAM" id="SSF55060">
    <property type="entry name" value="GHMP Kinase, C-terminal domain"/>
    <property type="match status" value="1"/>
</dbReference>
<dbReference type="GO" id="GO:0019287">
    <property type="term" value="P:isopentenyl diphosphate biosynthetic process, mevalonate pathway"/>
    <property type="evidence" value="ECO:0007669"/>
    <property type="project" value="UniProtKB-UniRule"/>
</dbReference>
<evidence type="ECO:0000313" key="18">
    <source>
        <dbReference type="Proteomes" id="UP000009231"/>
    </source>
</evidence>
<evidence type="ECO:0000256" key="3">
    <source>
        <dbReference type="ARBA" id="ARBA00012103"/>
    </source>
</evidence>
<dbReference type="InterPro" id="IPR020568">
    <property type="entry name" value="Ribosomal_Su5_D2-typ_SF"/>
</dbReference>
<keyword evidence="7 14" id="KW-0547">Nucleotide-binding</keyword>
<reference evidence="17 18" key="1">
    <citation type="journal article" date="2014" name="Int. J. Syst. Evol. Microbiol.">
        <title>Methanobacterium paludis sp. nov. and a novel strain of Methanobacterium lacus isolated from northern peatlands.</title>
        <authorList>
            <person name="Cadillo-Quiroz H."/>
            <person name="Brauer S.L."/>
            <person name="Goodson N."/>
            <person name="Yavitt J.B."/>
            <person name="Zinder S.H."/>
        </authorList>
    </citation>
    <scope>NUCLEOTIDE SEQUENCE [LARGE SCALE GENOMIC DNA]</scope>
    <source>
        <strain evidence="18">DSM 25820 / JCM 18151 / SWAN1</strain>
    </source>
</reference>
<gene>
    <name evidence="14" type="primary">mvk</name>
    <name evidence="17" type="ordered locus">MSWAN_1427</name>
</gene>
<dbReference type="PROSITE" id="PS00627">
    <property type="entry name" value="GHMP_KINASES_ATP"/>
    <property type="match status" value="1"/>
</dbReference>
<dbReference type="PRINTS" id="PR00959">
    <property type="entry name" value="MEVGALKINASE"/>
</dbReference>
<evidence type="ECO:0000256" key="14">
    <source>
        <dbReference type="HAMAP-Rule" id="MF_00217"/>
    </source>
</evidence>
<keyword evidence="5 14" id="KW-0444">Lipid biosynthesis</keyword>
<comment type="similarity">
    <text evidence="2 14">Belongs to the GHMP kinase family. Mevalonate kinase subfamily.</text>
</comment>
<evidence type="ECO:0000256" key="9">
    <source>
        <dbReference type="ARBA" id="ARBA00022840"/>
    </source>
</evidence>
<dbReference type="HOGENOM" id="CLU_017814_0_0_2"/>
<comment type="catalytic activity">
    <reaction evidence="14">
        <text>(R)-mevalonate + ATP = (R)-5-phosphomevalonate + ADP + H(+)</text>
        <dbReference type="Rhea" id="RHEA:17065"/>
        <dbReference type="ChEBI" id="CHEBI:15378"/>
        <dbReference type="ChEBI" id="CHEBI:30616"/>
        <dbReference type="ChEBI" id="CHEBI:36464"/>
        <dbReference type="ChEBI" id="CHEBI:58146"/>
        <dbReference type="ChEBI" id="CHEBI:456216"/>
        <dbReference type="EC" id="2.7.1.36"/>
    </reaction>
</comment>
<dbReference type="UniPathway" id="UPA00057">
    <property type="reaction ID" value="UER00098"/>
</dbReference>
<dbReference type="GO" id="GO:0000287">
    <property type="term" value="F:magnesium ion binding"/>
    <property type="evidence" value="ECO:0007669"/>
    <property type="project" value="UniProtKB-UniRule"/>
</dbReference>
<feature type="domain" description="GHMP kinase N-terminal" evidence="15">
    <location>
        <begin position="122"/>
        <end position="206"/>
    </location>
</feature>
<keyword evidence="10 14" id="KW-0460">Magnesium</keyword>
<protein>
    <recommendedName>
        <fullName evidence="3 14">Mevalonate kinase</fullName>
        <shortName evidence="14">MK</shortName>
        <shortName evidence="14">MVK</shortName>
        <ecNumber evidence="3 14">2.7.1.36</ecNumber>
    </recommendedName>
</protein>
<dbReference type="Gene3D" id="3.30.70.890">
    <property type="entry name" value="GHMP kinase, C-terminal domain"/>
    <property type="match status" value="1"/>
</dbReference>
<feature type="active site" description="Proton acceptor" evidence="14">
    <location>
        <position position="198"/>
    </location>
</feature>
<keyword evidence="11 14" id="KW-0443">Lipid metabolism</keyword>
<dbReference type="SUPFAM" id="SSF54211">
    <property type="entry name" value="Ribosomal protein S5 domain 2-like"/>
    <property type="match status" value="1"/>
</dbReference>
<sequence>MNQVHRRIKLKNHQNKSQIHTHKSFIINIPKIFKFAIIGESFMQVTASAPGKAILFGEHAVVYGKPAIAVAVNKKAYVTVQKREDERIHVDIKDLKLSGYIDPENNEIEIESRENSKKGILNYVLSAVKMVHGSAQGMEIQINLDIPIGAGLGSSAAVTVATIAAVSKFNNMNLSKDEIAEYAHDVELEVQGAASRIDTTLSTYGGVIYLSKNAEDIVPLEINWNIPLVIGCTQDRGNTGELVESVRLKREGYPEVLNPILNAVEALTNDAVISLQKKDEKKIGELMNINQGLLDAMGVNTTELSRMIYLARKSGAKGSKITGAGGGGSIIAYCPGKIEEVTSNLNTIEKAFNVEISKEGVRIEVND</sequence>
<dbReference type="InterPro" id="IPR036554">
    <property type="entry name" value="GHMP_kinase_C_sf"/>
</dbReference>
<dbReference type="GO" id="GO:0005829">
    <property type="term" value="C:cytosol"/>
    <property type="evidence" value="ECO:0007669"/>
    <property type="project" value="TreeGrafter"/>
</dbReference>
<evidence type="ECO:0000256" key="5">
    <source>
        <dbReference type="ARBA" id="ARBA00022516"/>
    </source>
</evidence>
<dbReference type="InterPro" id="IPR006205">
    <property type="entry name" value="Mev_gal_kin"/>
</dbReference>
<evidence type="ECO:0000256" key="4">
    <source>
        <dbReference type="ARBA" id="ARBA00022490"/>
    </source>
</evidence>
<dbReference type="EMBL" id="CP002772">
    <property type="protein sequence ID" value="AEG18441.1"/>
    <property type="molecule type" value="Genomic_DNA"/>
</dbReference>
<comment type="subunit">
    <text evidence="14">Homodimer.</text>
</comment>
<dbReference type="STRING" id="868131.MSWAN_1427"/>
<dbReference type="EC" id="2.7.1.36" evidence="3 14"/>
<dbReference type="Pfam" id="PF00288">
    <property type="entry name" value="GHMP_kinases_N"/>
    <property type="match status" value="1"/>
</dbReference>
<comment type="cofactor">
    <cofactor evidence="14">
        <name>Mg(2+)</name>
        <dbReference type="ChEBI" id="CHEBI:18420"/>
    </cofactor>
</comment>
<evidence type="ECO:0000256" key="1">
    <source>
        <dbReference type="ARBA" id="ARBA00004496"/>
    </source>
</evidence>
<feature type="binding site" evidence="14">
    <location>
        <begin position="147"/>
        <end position="157"/>
    </location>
    <ligand>
        <name>ATP</name>
        <dbReference type="ChEBI" id="CHEBI:30616"/>
    </ligand>
</feature>
<keyword evidence="4 14" id="KW-0963">Cytoplasm</keyword>
<comment type="function">
    <text evidence="14">Catalyzes the phosphorylation of (R)-mevalonate (MVA) to (R)-mevalonate 5-phosphate (MVAP). Functions in the mevalonate (MVA) pathway leading to isopentenyl diphosphate (IPP), a key precursor for the biosynthesis of isoprenoid compounds such as archaeal membrane lipids.</text>
</comment>
<keyword evidence="9 14" id="KW-0067">ATP-binding</keyword>
<evidence type="ECO:0000256" key="12">
    <source>
        <dbReference type="ARBA" id="ARBA00023229"/>
    </source>
</evidence>
<evidence type="ECO:0000256" key="13">
    <source>
        <dbReference type="ARBA" id="ARBA00029438"/>
    </source>
</evidence>
<dbReference type="Gene3D" id="3.30.230.10">
    <property type="match status" value="1"/>
</dbReference>
<keyword evidence="12 14" id="KW-0414">Isoprene biosynthesis</keyword>
<dbReference type="InterPro" id="IPR013750">
    <property type="entry name" value="GHMP_kinase_C_dom"/>
</dbReference>
<evidence type="ECO:0000256" key="7">
    <source>
        <dbReference type="ARBA" id="ARBA00022741"/>
    </source>
</evidence>
<accession>F6D7A7</accession>
<dbReference type="Proteomes" id="UP000009231">
    <property type="component" value="Chromosome"/>
</dbReference>
<evidence type="ECO:0000259" key="15">
    <source>
        <dbReference type="Pfam" id="PF00288"/>
    </source>
</evidence>